<feature type="transmembrane region" description="Helical" evidence="1">
    <location>
        <begin position="12"/>
        <end position="31"/>
    </location>
</feature>
<dbReference type="EMBL" id="BMZB01000002">
    <property type="protein sequence ID" value="GGZ33816.1"/>
    <property type="molecule type" value="Genomic_DNA"/>
</dbReference>
<dbReference type="Proteomes" id="UP000662572">
    <property type="component" value="Unassembled WGS sequence"/>
</dbReference>
<reference evidence="2" key="1">
    <citation type="journal article" date="2014" name="Int. J. Syst. Evol. Microbiol.">
        <title>Complete genome sequence of Corynebacterium casei LMG S-19264T (=DSM 44701T), isolated from a smear-ripened cheese.</title>
        <authorList>
            <consortium name="US DOE Joint Genome Institute (JGI-PGF)"/>
            <person name="Walter F."/>
            <person name="Albersmeier A."/>
            <person name="Kalinowski J."/>
            <person name="Ruckert C."/>
        </authorList>
    </citation>
    <scope>NUCLEOTIDE SEQUENCE</scope>
    <source>
        <strain evidence="2">KCTC 32296</strain>
    </source>
</reference>
<dbReference type="RefSeq" id="WP_189486325.1">
    <property type="nucleotide sequence ID" value="NZ_BMZB01000002.1"/>
</dbReference>
<keyword evidence="1" id="KW-0472">Membrane</keyword>
<evidence type="ECO:0000313" key="2">
    <source>
        <dbReference type="EMBL" id="GGZ33816.1"/>
    </source>
</evidence>
<name>A0A918Q5S2_9CAUL</name>
<protein>
    <submittedName>
        <fullName evidence="2">Uncharacterized protein</fullName>
    </submittedName>
</protein>
<proteinExistence type="predicted"/>
<organism evidence="2 3">
    <name type="scientific">Asticcacaulis endophyticus</name>
    <dbReference type="NCBI Taxonomy" id="1395890"/>
    <lineage>
        <taxon>Bacteria</taxon>
        <taxon>Pseudomonadati</taxon>
        <taxon>Pseudomonadota</taxon>
        <taxon>Alphaproteobacteria</taxon>
        <taxon>Caulobacterales</taxon>
        <taxon>Caulobacteraceae</taxon>
        <taxon>Asticcacaulis</taxon>
    </lineage>
</organism>
<accession>A0A918Q5S2</accession>
<comment type="caution">
    <text evidence="2">The sequence shown here is derived from an EMBL/GenBank/DDBJ whole genome shotgun (WGS) entry which is preliminary data.</text>
</comment>
<dbReference type="AlphaFoldDB" id="A0A918Q5S2"/>
<keyword evidence="1" id="KW-0812">Transmembrane</keyword>
<evidence type="ECO:0000256" key="1">
    <source>
        <dbReference type="SAM" id="Phobius"/>
    </source>
</evidence>
<sequence>MLKNFTNKIERAATWFNLITGASLVGLSGWVSNYMASKTPWIVQIGPYGVLVATFFGIACALFLYALVVQVSVWRLRAEKQKKWENNTDSFNPLDKEFHKKRIYIQELAHPVDNKIVGKKFTECELIGPANIFFFQNTNSIAPHFINCDIIVVKPSNINNAIALTNIEFINCKFYRFSVFVSKGEVENLKNMAPIFITLTGNPAIDSLPPGKRQ</sequence>
<reference evidence="2" key="2">
    <citation type="submission" date="2020-09" db="EMBL/GenBank/DDBJ databases">
        <authorList>
            <person name="Sun Q."/>
            <person name="Kim S."/>
        </authorList>
    </citation>
    <scope>NUCLEOTIDE SEQUENCE</scope>
    <source>
        <strain evidence="2">KCTC 32296</strain>
    </source>
</reference>
<feature type="transmembrane region" description="Helical" evidence="1">
    <location>
        <begin position="51"/>
        <end position="74"/>
    </location>
</feature>
<gene>
    <name evidence="2" type="ORF">GCM10011273_20230</name>
</gene>
<keyword evidence="3" id="KW-1185">Reference proteome</keyword>
<keyword evidence="1" id="KW-1133">Transmembrane helix</keyword>
<evidence type="ECO:0000313" key="3">
    <source>
        <dbReference type="Proteomes" id="UP000662572"/>
    </source>
</evidence>